<proteinExistence type="predicted"/>
<evidence type="ECO:0000313" key="2">
    <source>
        <dbReference type="EMBL" id="MBN8234731.1"/>
    </source>
</evidence>
<dbReference type="CDD" id="cd00093">
    <property type="entry name" value="HTH_XRE"/>
    <property type="match status" value="1"/>
</dbReference>
<evidence type="ECO:0000259" key="1">
    <source>
        <dbReference type="PROSITE" id="PS50943"/>
    </source>
</evidence>
<dbReference type="PROSITE" id="PS50943">
    <property type="entry name" value="HTH_CROC1"/>
    <property type="match status" value="1"/>
</dbReference>
<name>A0ABS3DTS1_9BACI</name>
<protein>
    <submittedName>
        <fullName evidence="2">Transcriptional regulator</fullName>
    </submittedName>
</protein>
<feature type="domain" description="HTH cro/C1-type" evidence="1">
    <location>
        <begin position="14"/>
        <end position="47"/>
    </location>
</feature>
<keyword evidence="3" id="KW-1185">Reference proteome</keyword>
<dbReference type="RefSeq" id="WP_206932836.1">
    <property type="nucleotide sequence ID" value="NZ_JAEKJY010000001.1"/>
</dbReference>
<dbReference type="InterPro" id="IPR010982">
    <property type="entry name" value="Lambda_DNA-bd_dom_sf"/>
</dbReference>
<dbReference type="Gene3D" id="1.10.260.40">
    <property type="entry name" value="lambda repressor-like DNA-binding domains"/>
    <property type="match status" value="1"/>
</dbReference>
<gene>
    <name evidence="2" type="ORF">JF544_05700</name>
</gene>
<dbReference type="SUPFAM" id="SSF47413">
    <property type="entry name" value="lambda repressor-like DNA-binding domains"/>
    <property type="match status" value="1"/>
</dbReference>
<organism evidence="2 3">
    <name type="scientific">Halobacillus kuroshimensis</name>
    <dbReference type="NCBI Taxonomy" id="302481"/>
    <lineage>
        <taxon>Bacteria</taxon>
        <taxon>Bacillati</taxon>
        <taxon>Bacillota</taxon>
        <taxon>Bacilli</taxon>
        <taxon>Bacillales</taxon>
        <taxon>Bacillaceae</taxon>
        <taxon>Halobacillus</taxon>
    </lineage>
</organism>
<dbReference type="Proteomes" id="UP000663970">
    <property type="component" value="Unassembled WGS sequence"/>
</dbReference>
<accession>A0ABS3DTS1</accession>
<dbReference type="Pfam" id="PF01381">
    <property type="entry name" value="HTH_3"/>
    <property type="match status" value="1"/>
</dbReference>
<comment type="caution">
    <text evidence="2">The sequence shown here is derived from an EMBL/GenBank/DDBJ whole genome shotgun (WGS) entry which is preliminary data.</text>
</comment>
<dbReference type="SMART" id="SM00530">
    <property type="entry name" value="HTH_XRE"/>
    <property type="match status" value="1"/>
</dbReference>
<reference evidence="2 3" key="1">
    <citation type="submission" date="2020-12" db="EMBL/GenBank/DDBJ databases">
        <title>Oil enriched cultivation method for isolating marine PHA-producing bacteria.</title>
        <authorList>
            <person name="Zheng W."/>
            <person name="Yu S."/>
            <person name="Huang Y."/>
        </authorList>
    </citation>
    <scope>NUCLEOTIDE SEQUENCE [LARGE SCALE GENOMIC DNA]</scope>
    <source>
        <strain evidence="2 3">SY-2-6</strain>
    </source>
</reference>
<dbReference type="EMBL" id="JAEKJY010000001">
    <property type="protein sequence ID" value="MBN8234731.1"/>
    <property type="molecule type" value="Genomic_DNA"/>
</dbReference>
<evidence type="ECO:0000313" key="3">
    <source>
        <dbReference type="Proteomes" id="UP000663970"/>
    </source>
</evidence>
<dbReference type="InterPro" id="IPR001387">
    <property type="entry name" value="Cro/C1-type_HTH"/>
</dbReference>
<sequence length="150" mass="17155">MDQMQIQELISQKMKLIRVEYGYTQNRMAEIIGLSKKTLVQIEKQRTTAGWTTVTAVCALFRESEIIRRVLGDAPLEILETAAHLHIYAGDKATSSLPVTWTVITEKGSLKLERNERSGHFRISRAGTRLFSTWNRVEAELHLEKIARET</sequence>